<dbReference type="EMBL" id="GDHF01033672">
    <property type="protein sequence ID" value="JAI18642.1"/>
    <property type="molecule type" value="Transcribed_RNA"/>
</dbReference>
<dbReference type="GO" id="GO:0046983">
    <property type="term" value="F:protein dimerization activity"/>
    <property type="evidence" value="ECO:0007669"/>
    <property type="project" value="InterPro"/>
</dbReference>
<dbReference type="GO" id="GO:0000978">
    <property type="term" value="F:RNA polymerase II cis-regulatory region sequence-specific DNA binding"/>
    <property type="evidence" value="ECO:0007669"/>
    <property type="project" value="TreeGrafter"/>
</dbReference>
<keyword evidence="5" id="KW-0804">Transcription</keyword>
<sequence length="793" mass="84899">MSTGLKVLLDAAQYIEHQEKLKRSPTTASNGSVGEPYISQCSLGFDIANGVRNNNNNVMNARITRSTTDLVKVSSSAPTASTTFHHITNGVIITNSNSSLTGSQLLVEMKPSQRKNNNNRTMNEYDGTIEALKASPKILNSSKLLSIQTNTTTDTAVNETSISEDAFSSNSKSSPTENGLAALFSVLPIVRCSSKPQEHQQPPATEEDLTKGKNEQFKKSKAYRLVDSDSCDIVVVTAAANKQMLLNDGLRVASPAANTYSIPSKAISIPKQAQQHHSVPSKFSLINSTSAPQSIIYKPSEPLTPPPIACRKVDEMHSRIRSFSLSHKIPANQPLLKNGELGKMIIEDGSALPCIEDDETLTRHNSTGSHYLQMMSTQHSATTNPLLHMTPMISASGRRRTISSNSNGAGTREVHNKLEKNRRAHLKECYEQLKNQLPLKEDERKKTSNLAILGEAIKYVKTLKKKDQELEAEVEQLAKMKINSQLKLVSLKRELGPKYEQMFPGPFLDFDLNNCEKDNSNETRSLSSGRGSILYSSSSSLSSGGSNGSTTMSSPVGASMPQPSALSPVISKACINNNISSSVNGNKSSSNINVATKSPAIFEHKQHQIKSSASISDYTSPTGTSPTNTNVALANRSITNVSNAALSLTAKNISAMSLTRDSPTPSTPSPSPSSSSCVSSSSSLISSSPPRPLNGIISGRSVTVSIPNNVKFASSGLGTSRVIAPVTASTIVNATSSTTTTILSTSSPNNGVNSTNNGNYCCKYLNIFLTNSNICGIGQLSYLYRNTCGIIIS</sequence>
<evidence type="ECO:0000256" key="5">
    <source>
        <dbReference type="ARBA" id="ARBA00023163"/>
    </source>
</evidence>
<evidence type="ECO:0000256" key="10">
    <source>
        <dbReference type="ARBA" id="ARBA00083368"/>
    </source>
</evidence>
<keyword evidence="6" id="KW-0539">Nucleus</keyword>
<gene>
    <name evidence="14" type="primary">mnt_0</name>
    <name evidence="14" type="ORF">c4_g4_i11</name>
</gene>
<reference evidence="14" key="1">
    <citation type="submission" date="2015-06" db="EMBL/GenBank/DDBJ databases">
        <authorList>
            <person name="Hoefler B.C."/>
            <person name="Straight P.D."/>
        </authorList>
    </citation>
    <scope>NUCLEOTIDE SEQUENCE</scope>
</reference>
<dbReference type="OrthoDB" id="5920083at2759"/>
<comment type="subcellular location">
    <subcellularLocation>
        <location evidence="1">Nucleus</location>
    </subcellularLocation>
</comment>
<dbReference type="InterPro" id="IPR011598">
    <property type="entry name" value="bHLH_dom"/>
</dbReference>
<accession>A0A0K8TVZ9</accession>
<dbReference type="SUPFAM" id="SSF47459">
    <property type="entry name" value="HLH, helix-loop-helix DNA-binding domain"/>
    <property type="match status" value="1"/>
</dbReference>
<feature type="compositionally biased region" description="Low complexity" evidence="12">
    <location>
        <begin position="672"/>
        <end position="688"/>
    </location>
</feature>
<organism evidence="14">
    <name type="scientific">Bactrocera latifrons</name>
    <name type="common">Malaysian fruit fly</name>
    <name type="synonym">Chaetodacus latifrons</name>
    <dbReference type="NCBI Taxonomy" id="174628"/>
    <lineage>
        <taxon>Eukaryota</taxon>
        <taxon>Metazoa</taxon>
        <taxon>Ecdysozoa</taxon>
        <taxon>Arthropoda</taxon>
        <taxon>Hexapoda</taxon>
        <taxon>Insecta</taxon>
        <taxon>Pterygota</taxon>
        <taxon>Neoptera</taxon>
        <taxon>Endopterygota</taxon>
        <taxon>Diptera</taxon>
        <taxon>Brachycera</taxon>
        <taxon>Muscomorpha</taxon>
        <taxon>Tephritoidea</taxon>
        <taxon>Tephritidae</taxon>
        <taxon>Bactrocera</taxon>
        <taxon>Bactrocera</taxon>
    </lineage>
</organism>
<evidence type="ECO:0000256" key="3">
    <source>
        <dbReference type="ARBA" id="ARBA00023015"/>
    </source>
</evidence>
<comment type="function">
    <text evidence="7">Binds DNA as a heterodimer with MAX and represses transcription. Binds to the canonical E box sequence 5'-CACGTG-3' and, with higher affinity, to 5'-CACGCG-3'.</text>
</comment>
<evidence type="ECO:0000256" key="7">
    <source>
        <dbReference type="ARBA" id="ARBA00057176"/>
    </source>
</evidence>
<feature type="region of interest" description="Disordered" evidence="12">
    <location>
        <begin position="194"/>
        <end position="215"/>
    </location>
</feature>
<evidence type="ECO:0000256" key="8">
    <source>
        <dbReference type="ARBA" id="ARBA00062701"/>
    </source>
</evidence>
<proteinExistence type="predicted"/>
<evidence type="ECO:0000313" key="14">
    <source>
        <dbReference type="EMBL" id="JAI18642.1"/>
    </source>
</evidence>
<dbReference type="PANTHER" id="PTHR11969:SF99">
    <property type="entry name" value="MAX-BINDING PROTEIN MNT"/>
    <property type="match status" value="1"/>
</dbReference>
<dbReference type="AlphaFoldDB" id="A0A0K8TVZ9"/>
<evidence type="ECO:0000256" key="4">
    <source>
        <dbReference type="ARBA" id="ARBA00023125"/>
    </source>
</evidence>
<evidence type="ECO:0000256" key="1">
    <source>
        <dbReference type="ARBA" id="ARBA00004123"/>
    </source>
</evidence>
<feature type="region of interest" description="Disordered" evidence="12">
    <location>
        <begin position="657"/>
        <end position="691"/>
    </location>
</feature>
<dbReference type="GO" id="GO:0000981">
    <property type="term" value="F:DNA-binding transcription factor activity, RNA polymerase II-specific"/>
    <property type="evidence" value="ECO:0007669"/>
    <property type="project" value="TreeGrafter"/>
</dbReference>
<keyword evidence="11" id="KW-0175">Coiled coil</keyword>
<name>A0A0K8TVZ9_BACLA</name>
<protein>
    <recommendedName>
        <fullName evidence="9">Max-binding protein MNT</fullName>
    </recommendedName>
    <alternativeName>
        <fullName evidence="10">Myc antagonist MNT</fullName>
    </alternativeName>
</protein>
<evidence type="ECO:0000256" key="2">
    <source>
        <dbReference type="ARBA" id="ARBA00022491"/>
    </source>
</evidence>
<dbReference type="FunFam" id="4.10.280.10:FF:000034">
    <property type="entry name" value="MAX network transcriptional repressor"/>
    <property type="match status" value="1"/>
</dbReference>
<feature type="domain" description="BHLH" evidence="13">
    <location>
        <begin position="410"/>
        <end position="463"/>
    </location>
</feature>
<dbReference type="Gene3D" id="4.10.280.10">
    <property type="entry name" value="Helix-loop-helix DNA-binding domain"/>
    <property type="match status" value="1"/>
</dbReference>
<evidence type="ECO:0000259" key="13">
    <source>
        <dbReference type="PROSITE" id="PS50888"/>
    </source>
</evidence>
<feature type="coiled-coil region" evidence="11">
    <location>
        <begin position="416"/>
        <end position="483"/>
    </location>
</feature>
<dbReference type="PROSITE" id="PS50888">
    <property type="entry name" value="BHLH"/>
    <property type="match status" value="1"/>
</dbReference>
<evidence type="ECO:0000256" key="6">
    <source>
        <dbReference type="ARBA" id="ARBA00023242"/>
    </source>
</evidence>
<dbReference type="CDD" id="cd11402">
    <property type="entry name" value="bHLHzip_Mnt"/>
    <property type="match status" value="1"/>
</dbReference>
<keyword evidence="3" id="KW-0805">Transcription regulation</keyword>
<feature type="compositionally biased region" description="Low complexity" evidence="12">
    <location>
        <begin position="537"/>
        <end position="554"/>
    </location>
</feature>
<dbReference type="Pfam" id="PF00010">
    <property type="entry name" value="HLH"/>
    <property type="match status" value="1"/>
</dbReference>
<dbReference type="SMART" id="SM00353">
    <property type="entry name" value="HLH"/>
    <property type="match status" value="1"/>
</dbReference>
<comment type="subunit">
    <text evidence="8">Efficient DNA binding requires dimerization with another bHLH protein. Binds DNA as a homodimer or a heterodimer with MAX.</text>
</comment>
<dbReference type="InterPro" id="IPR036638">
    <property type="entry name" value="HLH_DNA-bd_sf"/>
</dbReference>
<keyword evidence="4" id="KW-0238">DNA-binding</keyword>
<evidence type="ECO:0000256" key="9">
    <source>
        <dbReference type="ARBA" id="ARBA00070444"/>
    </source>
</evidence>
<evidence type="ECO:0000256" key="12">
    <source>
        <dbReference type="SAM" id="MobiDB-lite"/>
    </source>
</evidence>
<dbReference type="GO" id="GO:0005634">
    <property type="term" value="C:nucleus"/>
    <property type="evidence" value="ECO:0007669"/>
    <property type="project" value="UniProtKB-SubCell"/>
</dbReference>
<keyword evidence="2" id="KW-0678">Repressor</keyword>
<dbReference type="PANTHER" id="PTHR11969">
    <property type="entry name" value="MAX DIMERIZATION, MAD"/>
    <property type="match status" value="1"/>
</dbReference>
<feature type="region of interest" description="Disordered" evidence="12">
    <location>
        <begin position="537"/>
        <end position="564"/>
    </location>
</feature>
<evidence type="ECO:0000256" key="11">
    <source>
        <dbReference type="SAM" id="Coils"/>
    </source>
</evidence>